<organism evidence="2 3">
    <name type="scientific">Acaulospora morrowiae</name>
    <dbReference type="NCBI Taxonomy" id="94023"/>
    <lineage>
        <taxon>Eukaryota</taxon>
        <taxon>Fungi</taxon>
        <taxon>Fungi incertae sedis</taxon>
        <taxon>Mucoromycota</taxon>
        <taxon>Glomeromycotina</taxon>
        <taxon>Glomeromycetes</taxon>
        <taxon>Diversisporales</taxon>
        <taxon>Acaulosporaceae</taxon>
        <taxon>Acaulospora</taxon>
    </lineage>
</organism>
<feature type="region of interest" description="Disordered" evidence="1">
    <location>
        <begin position="67"/>
        <end position="166"/>
    </location>
</feature>
<proteinExistence type="predicted"/>
<evidence type="ECO:0000256" key="1">
    <source>
        <dbReference type="SAM" id="MobiDB-lite"/>
    </source>
</evidence>
<name>A0A9N9CKZ2_9GLOM</name>
<evidence type="ECO:0000313" key="3">
    <source>
        <dbReference type="Proteomes" id="UP000789342"/>
    </source>
</evidence>
<accession>A0A9N9CKZ2</accession>
<dbReference type="AlphaFoldDB" id="A0A9N9CKZ2"/>
<keyword evidence="3" id="KW-1185">Reference proteome</keyword>
<gene>
    <name evidence="2" type="ORF">AMORRO_LOCUS7978</name>
</gene>
<protein>
    <submittedName>
        <fullName evidence="2">5410_t:CDS:1</fullName>
    </submittedName>
</protein>
<reference evidence="2" key="1">
    <citation type="submission" date="2021-06" db="EMBL/GenBank/DDBJ databases">
        <authorList>
            <person name="Kallberg Y."/>
            <person name="Tangrot J."/>
            <person name="Rosling A."/>
        </authorList>
    </citation>
    <scope>NUCLEOTIDE SEQUENCE</scope>
    <source>
        <strain evidence="2">CL551</strain>
    </source>
</reference>
<feature type="compositionally biased region" description="Polar residues" evidence="1">
    <location>
        <begin position="122"/>
        <end position="136"/>
    </location>
</feature>
<dbReference type="EMBL" id="CAJVPV010006457">
    <property type="protein sequence ID" value="CAG8605587.1"/>
    <property type="molecule type" value="Genomic_DNA"/>
</dbReference>
<comment type="caution">
    <text evidence="2">The sequence shown here is derived from an EMBL/GenBank/DDBJ whole genome shotgun (WGS) entry which is preliminary data.</text>
</comment>
<feature type="non-terminal residue" evidence="2">
    <location>
        <position position="642"/>
    </location>
</feature>
<evidence type="ECO:0000313" key="2">
    <source>
        <dbReference type="EMBL" id="CAG8605587.1"/>
    </source>
</evidence>
<sequence>FNGHQCKEKFSNLVRDYNSMCDYMAGNRRARRSRTGAQYFNEFRTHFWERPEDDFDRIRIINSSNRRQRRIGRNNSPAPSTGEVEQELGRTSPGNRRGRRTSVDSRRSRRRSASPPPPHDAINTNTNSSGVENPEQNIDHAGSVETSSLQPPPPYSQSEDVVTSGATDETQNNNIFSEVDQSNVVSNHEDVSGNIPSSQNNSDVKRHINATSVVHQGLEENPWIPQNELRTIVDRVVGYICNLCPDGSLRQRKLFRIHSQLNYPINPLPINTYSTMEGYLSYRLLCSNFEDAFEGVSTLYDLGVVKTNKEKPLSSDQIGNNMIELQRKLKRDTTPLYQHLYSGVRAMSIEALSWKDPTASQVISDESKPVKELPGNLRKGFMKLVRKMTPTPMPMVQEICREFVLDFKRREIETKSAKLIHDGAWKESKEDIKCVVKEILNVLKDIWNNSAFDPELAKTLNEGTYQSTVIVPVIRASLKNLPVGDTFFISTSEKQSIASANRKGEGYMGRRPDIMLVVKYLETVFELMYVECSRLISSPQKKTDDEIKLWRETNDGLYWIRQSLKPDKDQFGIVGMQVAGNVLHLNLLVRDMVNVHRYYHLQSAEIPIQFSDEAVVLTINILFLDLRRARRGLKAEDPIPDE</sequence>
<dbReference type="Proteomes" id="UP000789342">
    <property type="component" value="Unassembled WGS sequence"/>
</dbReference>
<dbReference type="OrthoDB" id="2385947at2759"/>